<evidence type="ECO:0000259" key="4">
    <source>
        <dbReference type="Pfam" id="PF00685"/>
    </source>
</evidence>
<evidence type="ECO:0000256" key="3">
    <source>
        <dbReference type="SAM" id="MobiDB-lite"/>
    </source>
</evidence>
<dbReference type="GO" id="GO:0008146">
    <property type="term" value="F:sulfotransferase activity"/>
    <property type="evidence" value="ECO:0007669"/>
    <property type="project" value="InterPro"/>
</dbReference>
<dbReference type="InterPro" id="IPR000863">
    <property type="entry name" value="Sulfotransferase_dom"/>
</dbReference>
<evidence type="ECO:0000313" key="6">
    <source>
        <dbReference type="Proteomes" id="UP000468943"/>
    </source>
</evidence>
<evidence type="ECO:0000313" key="5">
    <source>
        <dbReference type="EMBL" id="MXO55996.1"/>
    </source>
</evidence>
<comment type="similarity">
    <text evidence="1">Belongs to the sulfotransferase 1 family.</text>
</comment>
<proteinExistence type="inferred from homology"/>
<organism evidence="5 6">
    <name type="scientific">Pontixanthobacter gangjinensis</name>
    <dbReference type="NCBI Taxonomy" id="1028742"/>
    <lineage>
        <taxon>Bacteria</taxon>
        <taxon>Pseudomonadati</taxon>
        <taxon>Pseudomonadota</taxon>
        <taxon>Alphaproteobacteria</taxon>
        <taxon>Sphingomonadales</taxon>
        <taxon>Erythrobacteraceae</taxon>
        <taxon>Pontixanthobacter</taxon>
    </lineage>
</organism>
<keyword evidence="6" id="KW-1185">Reference proteome</keyword>
<comment type="caution">
    <text evidence="5">The sequence shown here is derived from an EMBL/GenBank/DDBJ whole genome shotgun (WGS) entry which is preliminary data.</text>
</comment>
<sequence length="301" mass="33935">MTETTPRRAHSLAELAEVMPKLAPTEEQLAASDPLEARPTDVIITPYGKCGTTMMQQMFHQLRMAQHGGDMDFDDISRVVPWIETAASLGLDINAEQKAEPRGFKSHLDYEGLPAGARYVVTLRDPKEAFVSMYHFFSGWFFEPGTIQLEEFTPVWLMGGPSQLNYYKHLLSWWARRDEADTLLMNYRTVLSDKRDAIRRLAGFCGIEADDPAIDLVEERTSRSFMIEHKAPFADPMMRRMSEEKAGLPSGSDSAKVRPENAERRELPALISDLLDAQWAEHVAPVTGHADYASMIAELET</sequence>
<name>A0A6I4SLG7_9SPHN</name>
<dbReference type="SUPFAM" id="SSF52540">
    <property type="entry name" value="P-loop containing nucleoside triphosphate hydrolases"/>
    <property type="match status" value="1"/>
</dbReference>
<reference evidence="5 6" key="1">
    <citation type="submission" date="2019-12" db="EMBL/GenBank/DDBJ databases">
        <title>Genomic-based taxomic classification of the family Erythrobacteraceae.</title>
        <authorList>
            <person name="Xu L."/>
        </authorList>
    </citation>
    <scope>NUCLEOTIDE SEQUENCE [LARGE SCALE GENOMIC DNA]</scope>
    <source>
        <strain evidence="5 6">JCM 17802</strain>
    </source>
</reference>
<dbReference type="Proteomes" id="UP000468943">
    <property type="component" value="Unassembled WGS sequence"/>
</dbReference>
<feature type="region of interest" description="Disordered" evidence="3">
    <location>
        <begin position="242"/>
        <end position="262"/>
    </location>
</feature>
<dbReference type="Gene3D" id="3.40.50.300">
    <property type="entry name" value="P-loop containing nucleotide triphosphate hydrolases"/>
    <property type="match status" value="1"/>
</dbReference>
<dbReference type="RefSeq" id="WP_160597255.1">
    <property type="nucleotide sequence ID" value="NZ_WTYS01000001.1"/>
</dbReference>
<protein>
    <submittedName>
        <fullName evidence="5">Sulfotransferase</fullName>
    </submittedName>
</protein>
<dbReference type="AlphaFoldDB" id="A0A6I4SLG7"/>
<evidence type="ECO:0000256" key="2">
    <source>
        <dbReference type="ARBA" id="ARBA00022679"/>
    </source>
</evidence>
<dbReference type="EMBL" id="WTYS01000001">
    <property type="protein sequence ID" value="MXO55996.1"/>
    <property type="molecule type" value="Genomic_DNA"/>
</dbReference>
<dbReference type="OrthoDB" id="3399180at2"/>
<dbReference type="InterPro" id="IPR027417">
    <property type="entry name" value="P-loop_NTPase"/>
</dbReference>
<accession>A0A6I4SLG7</accession>
<dbReference type="Pfam" id="PF00685">
    <property type="entry name" value="Sulfotransfer_1"/>
    <property type="match status" value="1"/>
</dbReference>
<gene>
    <name evidence="5" type="ORF">GRI36_03775</name>
</gene>
<keyword evidence="2 5" id="KW-0808">Transferase</keyword>
<dbReference type="PANTHER" id="PTHR11783">
    <property type="entry name" value="SULFOTRANSFERASE SULT"/>
    <property type="match status" value="1"/>
</dbReference>
<evidence type="ECO:0000256" key="1">
    <source>
        <dbReference type="ARBA" id="ARBA00005771"/>
    </source>
</evidence>
<feature type="domain" description="Sulfotransferase" evidence="4">
    <location>
        <begin position="39"/>
        <end position="227"/>
    </location>
</feature>